<dbReference type="InterPro" id="IPR004838">
    <property type="entry name" value="NHTrfase_class1_PyrdxlP-BS"/>
</dbReference>
<dbReference type="EC" id="4.1.1.81" evidence="4"/>
<dbReference type="PANTHER" id="PTHR42885:SF1">
    <property type="entry name" value="THREONINE-PHOSPHATE DECARBOXYLASE"/>
    <property type="match status" value="1"/>
</dbReference>
<evidence type="ECO:0000313" key="12">
    <source>
        <dbReference type="Proteomes" id="UP000515733"/>
    </source>
</evidence>
<evidence type="ECO:0000256" key="4">
    <source>
        <dbReference type="ARBA" id="ARBA00012285"/>
    </source>
</evidence>
<dbReference type="UniPathway" id="UPA00148"/>
<keyword evidence="12" id="KW-1185">Reference proteome</keyword>
<protein>
    <recommendedName>
        <fullName evidence="4">threonine-phosphate decarboxylase</fullName>
        <ecNumber evidence="4">4.1.1.81</ecNumber>
    </recommendedName>
    <alternativeName>
        <fullName evidence="8">L-threonine-O-3-phosphate decarboxylase</fullName>
    </alternativeName>
</protein>
<dbReference type="GO" id="GO:0048472">
    <property type="term" value="F:threonine-phosphate decarboxylase activity"/>
    <property type="evidence" value="ECO:0007669"/>
    <property type="project" value="UniProtKB-EC"/>
</dbReference>
<dbReference type="Proteomes" id="UP000515733">
    <property type="component" value="Chromosome"/>
</dbReference>
<dbReference type="InterPro" id="IPR015424">
    <property type="entry name" value="PyrdxlP-dep_Trfase"/>
</dbReference>
<keyword evidence="7 11" id="KW-0456">Lyase</keyword>
<feature type="domain" description="Aminotransferase class I/classII large" evidence="10">
    <location>
        <begin position="60"/>
        <end position="319"/>
    </location>
</feature>
<evidence type="ECO:0000256" key="5">
    <source>
        <dbReference type="ARBA" id="ARBA00022573"/>
    </source>
</evidence>
<comment type="catalytic activity">
    <reaction evidence="9">
        <text>O-phospho-L-threonine + H(+) = (R)-1-aminopropan-2-yl phosphate + CO2</text>
        <dbReference type="Rhea" id="RHEA:11492"/>
        <dbReference type="ChEBI" id="CHEBI:15378"/>
        <dbReference type="ChEBI" id="CHEBI:16526"/>
        <dbReference type="ChEBI" id="CHEBI:58563"/>
        <dbReference type="ChEBI" id="CHEBI:58675"/>
        <dbReference type="EC" id="4.1.1.81"/>
    </reaction>
</comment>
<dbReference type="RefSeq" id="WP_145771271.1">
    <property type="nucleotide sequence ID" value="NZ_LR778301.1"/>
</dbReference>
<evidence type="ECO:0000256" key="3">
    <source>
        <dbReference type="ARBA" id="ARBA00004953"/>
    </source>
</evidence>
<keyword evidence="6" id="KW-0663">Pyridoxal phosphate</keyword>
<evidence type="ECO:0000313" key="11">
    <source>
        <dbReference type="EMBL" id="CAB1369675.1"/>
    </source>
</evidence>
<proteinExistence type="predicted"/>
<name>A0A6S6XUP1_9PROT</name>
<dbReference type="OrthoDB" id="9799304at2"/>
<dbReference type="Gene3D" id="3.90.1150.10">
    <property type="entry name" value="Aspartate Aminotransferase, domain 1"/>
    <property type="match status" value="1"/>
</dbReference>
<dbReference type="InterPro" id="IPR015421">
    <property type="entry name" value="PyrdxlP-dep_Trfase_major"/>
</dbReference>
<dbReference type="InterPro" id="IPR005860">
    <property type="entry name" value="CobD"/>
</dbReference>
<evidence type="ECO:0000256" key="2">
    <source>
        <dbReference type="ARBA" id="ARBA00003444"/>
    </source>
</evidence>
<dbReference type="NCBIfam" id="TIGR01140">
    <property type="entry name" value="L_thr_O3P_dcar"/>
    <property type="match status" value="1"/>
</dbReference>
<dbReference type="InterPro" id="IPR015422">
    <property type="entry name" value="PyrdxlP-dep_Trfase_small"/>
</dbReference>
<gene>
    <name evidence="11" type="primary">cobC</name>
    <name evidence="11" type="ORF">DENOEST_2510</name>
</gene>
<sequence>MIEHGGKLREAARHWGIPLTDWLDLSTGIAPFSYPSPPLPPSCWQRLPEADDGLEAAARACYGLPLDKPILPLPGSQAAIQTLPRLRPPGRVAVLAPTYGEHPAAWRQAGHEILAFAPPQLEAMARQVEVVVLVNPNNPTGACFDRQRLLALAQDMARRGGWLLVDEAFADVIPQQNLIADCGDHLPSLIVLRSLGKFFGLAGARVGFACGPSLLLDRLAAALGPWSLSHPSRYIATLALSDQSWQTGQRQRLIEASARMDRLLADHGFTRRSHTQLFHYLPTPQAPHLHRALAQQGILTRCLESPPALRLGLPGDESQWQRLDAALTHIVPSPPPRMKMRKGKLNAPHPHPRPEAGLPIGSLRSMITLGSGAAFSR</sequence>
<organism evidence="11 12">
    <name type="scientific">Denitratisoma oestradiolicum</name>
    <dbReference type="NCBI Taxonomy" id="311182"/>
    <lineage>
        <taxon>Bacteria</taxon>
        <taxon>Pseudomonadati</taxon>
        <taxon>Pseudomonadota</taxon>
        <taxon>Betaproteobacteria</taxon>
        <taxon>Nitrosomonadales</taxon>
        <taxon>Sterolibacteriaceae</taxon>
        <taxon>Denitratisoma</taxon>
    </lineage>
</organism>
<dbReference type="GO" id="GO:0030170">
    <property type="term" value="F:pyridoxal phosphate binding"/>
    <property type="evidence" value="ECO:0007669"/>
    <property type="project" value="InterPro"/>
</dbReference>
<keyword evidence="5" id="KW-0169">Cobalamin biosynthesis</keyword>
<dbReference type="Gene3D" id="3.40.640.10">
    <property type="entry name" value="Type I PLP-dependent aspartate aminotransferase-like (Major domain)"/>
    <property type="match status" value="1"/>
</dbReference>
<dbReference type="EMBL" id="LR778301">
    <property type="protein sequence ID" value="CAB1369675.1"/>
    <property type="molecule type" value="Genomic_DNA"/>
</dbReference>
<comment type="pathway">
    <text evidence="3">Cofactor biosynthesis; adenosylcobalamin biosynthesis.</text>
</comment>
<comment type="cofactor">
    <cofactor evidence="1">
        <name>pyridoxal 5'-phosphate</name>
        <dbReference type="ChEBI" id="CHEBI:597326"/>
    </cofactor>
</comment>
<accession>A0A6S6XUP1</accession>
<dbReference type="CDD" id="cd00609">
    <property type="entry name" value="AAT_like"/>
    <property type="match status" value="1"/>
</dbReference>
<evidence type="ECO:0000259" key="10">
    <source>
        <dbReference type="Pfam" id="PF00155"/>
    </source>
</evidence>
<dbReference type="SUPFAM" id="SSF53383">
    <property type="entry name" value="PLP-dependent transferases"/>
    <property type="match status" value="1"/>
</dbReference>
<evidence type="ECO:0000256" key="6">
    <source>
        <dbReference type="ARBA" id="ARBA00022898"/>
    </source>
</evidence>
<dbReference type="PANTHER" id="PTHR42885">
    <property type="entry name" value="HISTIDINOL-PHOSPHATE AMINOTRANSFERASE-RELATED"/>
    <property type="match status" value="1"/>
</dbReference>
<evidence type="ECO:0000256" key="1">
    <source>
        <dbReference type="ARBA" id="ARBA00001933"/>
    </source>
</evidence>
<comment type="function">
    <text evidence="2">Decarboxylates L-threonine-O-3-phosphate to yield (R)-1-amino-2-propanol O-2-phosphate, the precursor for the linkage between the nucleotide loop and the corrin ring in cobalamin.</text>
</comment>
<evidence type="ECO:0000256" key="8">
    <source>
        <dbReference type="ARBA" id="ARBA00029996"/>
    </source>
</evidence>
<dbReference type="AlphaFoldDB" id="A0A6S6XUP1"/>
<dbReference type="Pfam" id="PF00155">
    <property type="entry name" value="Aminotran_1_2"/>
    <property type="match status" value="1"/>
</dbReference>
<dbReference type="GO" id="GO:0009236">
    <property type="term" value="P:cobalamin biosynthetic process"/>
    <property type="evidence" value="ECO:0007669"/>
    <property type="project" value="UniProtKB-UniPathway"/>
</dbReference>
<evidence type="ECO:0000256" key="9">
    <source>
        <dbReference type="ARBA" id="ARBA00048531"/>
    </source>
</evidence>
<dbReference type="PROSITE" id="PS00105">
    <property type="entry name" value="AA_TRANSFER_CLASS_1"/>
    <property type="match status" value="1"/>
</dbReference>
<dbReference type="InterPro" id="IPR004839">
    <property type="entry name" value="Aminotransferase_I/II_large"/>
</dbReference>
<reference evidence="11 12" key="1">
    <citation type="submission" date="2020-03" db="EMBL/GenBank/DDBJ databases">
        <authorList>
            <consortium name="Genoscope - CEA"/>
            <person name="William W."/>
        </authorList>
    </citation>
    <scope>NUCLEOTIDE SEQUENCE [LARGE SCALE GENOMIC DNA]</scope>
    <source>
        <strain evidence="12">DSM 16959</strain>
    </source>
</reference>
<dbReference type="KEGG" id="doe:DENOEST_2510"/>
<evidence type="ECO:0000256" key="7">
    <source>
        <dbReference type="ARBA" id="ARBA00023239"/>
    </source>
</evidence>